<evidence type="ECO:0000313" key="1">
    <source>
        <dbReference type="EMBL" id="EGJ71949.1"/>
    </source>
</evidence>
<organism evidence="1 2">
    <name type="scientific">Bacteroides coprosuis DSM 18011</name>
    <dbReference type="NCBI Taxonomy" id="679937"/>
    <lineage>
        <taxon>Bacteria</taxon>
        <taxon>Pseudomonadati</taxon>
        <taxon>Bacteroidota</taxon>
        <taxon>Bacteroidia</taxon>
        <taxon>Bacteroidales</taxon>
        <taxon>Bacteroidaceae</taxon>
        <taxon>Bacteroides</taxon>
    </lineage>
</organism>
<evidence type="ECO:0000313" key="2">
    <source>
        <dbReference type="Proteomes" id="UP000018439"/>
    </source>
</evidence>
<dbReference type="Proteomes" id="UP000018439">
    <property type="component" value="Chromosome"/>
</dbReference>
<dbReference type="HOGENOM" id="CLU_3354448_0_0_10"/>
<reference evidence="1 2" key="1">
    <citation type="journal article" date="2011" name="Stand. Genomic Sci.">
        <title>Non-contiguous finished genome sequence of Bacteroides coprosuis type strain (PC139).</title>
        <authorList>
            <person name="Land M."/>
            <person name="Held B."/>
            <person name="Gronow S."/>
            <person name="Abt B."/>
            <person name="Lucas S."/>
            <person name="Del Rio T.G."/>
            <person name="Nolan M."/>
            <person name="Tice H."/>
            <person name="Cheng J.F."/>
            <person name="Pitluck S."/>
            <person name="Liolios K."/>
            <person name="Pagani I."/>
            <person name="Ivanova N."/>
            <person name="Mavromatis K."/>
            <person name="Mikhailova N."/>
            <person name="Pati A."/>
            <person name="Tapia R."/>
            <person name="Han C."/>
            <person name="Goodwin L."/>
            <person name="Chen A."/>
            <person name="Palaniappan K."/>
            <person name="Hauser L."/>
            <person name="Brambilla E.M."/>
            <person name="Rohde M."/>
            <person name="Goker M."/>
            <person name="Detter J.C."/>
            <person name="Woyke T."/>
            <person name="Bristow J."/>
            <person name="Eisen J.A."/>
            <person name="Markowitz V."/>
            <person name="Hugenholtz P."/>
            <person name="Kyrpides N.C."/>
            <person name="Klenk H.P."/>
            <person name="Lapidus A."/>
        </authorList>
    </citation>
    <scope>NUCLEOTIDE SEQUENCE [LARGE SCALE GENOMIC DNA]</scope>
    <source>
        <strain evidence="1 2">DSM 18011</strain>
    </source>
</reference>
<dbReference type="AlphaFoldDB" id="F3ZRE1"/>
<protein>
    <submittedName>
        <fullName evidence="1">Uncharacterized protein</fullName>
    </submittedName>
</protein>
<sequence>MKFFEQRYSHKFDFITTEEDEIKLTYPCDAHKRIIR</sequence>
<keyword evidence="2" id="KW-1185">Reference proteome</keyword>
<proteinExistence type="predicted"/>
<accession>F3ZRE1</accession>
<gene>
    <name evidence="1" type="ORF">Bcop_1759</name>
</gene>
<dbReference type="EMBL" id="CM001167">
    <property type="protein sequence ID" value="EGJ71949.1"/>
    <property type="molecule type" value="Genomic_DNA"/>
</dbReference>
<name>F3ZRE1_9BACE</name>